<reference evidence="2 3" key="1">
    <citation type="submission" date="2019-01" db="EMBL/GenBank/DDBJ databases">
        <title>Lacunisphaera sp. strain TWA-58.</title>
        <authorList>
            <person name="Chen W.-M."/>
        </authorList>
    </citation>
    <scope>NUCLEOTIDE SEQUENCE [LARGE SCALE GENOMIC DNA]</scope>
    <source>
        <strain evidence="2 3">TWA-58</strain>
    </source>
</reference>
<comment type="caution">
    <text evidence="2">The sequence shown here is derived from an EMBL/GenBank/DDBJ whole genome shotgun (WGS) entry which is preliminary data.</text>
</comment>
<dbReference type="Proteomes" id="UP000290218">
    <property type="component" value="Unassembled WGS sequence"/>
</dbReference>
<keyword evidence="3" id="KW-1185">Reference proteome</keyword>
<protein>
    <submittedName>
        <fullName evidence="2">Uncharacterized protein</fullName>
    </submittedName>
</protein>
<feature type="signal peptide" evidence="1">
    <location>
        <begin position="1"/>
        <end position="20"/>
    </location>
</feature>
<sequence length="278" mass="30592">MLPRNALLAAALCVAVVSSAQNRVEEEETAVYSKVFNNYVRTPSALGGFKPERIAFANGGPVLGRIRDRSVDNATFKQVVHLLSPALTRQNYVAAANPEDTDLLIYVYWGATDGYGVSSLLSDGTMQQAADMNGDWYGASSLMDEANRRRDSANFSNAGLLGYREALAHHHGLRAWGVHGTVYGDLVADVEEPRYFVIMTAFDFKAAWKEKRLVPLWSTRYNIASQGNNFIAALPDMSMFASRYFGRDSNGLIRRLNPTGKVDMKDVQILGAVETPAE</sequence>
<evidence type="ECO:0000313" key="3">
    <source>
        <dbReference type="Proteomes" id="UP000290218"/>
    </source>
</evidence>
<dbReference type="AlphaFoldDB" id="A0A4V1M6G5"/>
<evidence type="ECO:0000313" key="2">
    <source>
        <dbReference type="EMBL" id="RXK55319.1"/>
    </source>
</evidence>
<evidence type="ECO:0000256" key="1">
    <source>
        <dbReference type="SAM" id="SignalP"/>
    </source>
</evidence>
<organism evidence="2 3">
    <name type="scientific">Oleiharenicola lentus</name>
    <dbReference type="NCBI Taxonomy" id="2508720"/>
    <lineage>
        <taxon>Bacteria</taxon>
        <taxon>Pseudomonadati</taxon>
        <taxon>Verrucomicrobiota</taxon>
        <taxon>Opitutia</taxon>
        <taxon>Opitutales</taxon>
        <taxon>Opitutaceae</taxon>
        <taxon>Oleiharenicola</taxon>
    </lineage>
</organism>
<keyword evidence="1" id="KW-0732">Signal</keyword>
<feature type="chain" id="PRO_5020917420" evidence="1">
    <location>
        <begin position="21"/>
        <end position="278"/>
    </location>
</feature>
<dbReference type="EMBL" id="SDHX01000001">
    <property type="protein sequence ID" value="RXK55319.1"/>
    <property type="molecule type" value="Genomic_DNA"/>
</dbReference>
<name>A0A4V1M6G5_9BACT</name>
<proteinExistence type="predicted"/>
<gene>
    <name evidence="2" type="ORF">ESB00_05320</name>
</gene>
<dbReference type="OrthoDB" id="9822217at2"/>
<accession>A0A4V1M6G5</accession>
<dbReference type="RefSeq" id="WP_129046683.1">
    <property type="nucleotide sequence ID" value="NZ_SDHX01000001.1"/>
</dbReference>